<evidence type="ECO:0000313" key="3">
    <source>
        <dbReference type="Proteomes" id="UP001596166"/>
    </source>
</evidence>
<comment type="caution">
    <text evidence="2">The sequence shown here is derived from an EMBL/GenBank/DDBJ whole genome shotgun (WGS) entry which is preliminary data.</text>
</comment>
<dbReference type="SUPFAM" id="SSF55729">
    <property type="entry name" value="Acyl-CoA N-acyltransferases (Nat)"/>
    <property type="match status" value="1"/>
</dbReference>
<name>A0ABW0GCI9_9PROT</name>
<protein>
    <submittedName>
        <fullName evidence="2">GNAT family N-acetyltransferase</fullName>
        <ecNumber evidence="2">2.3.1.-</ecNumber>
    </submittedName>
</protein>
<feature type="domain" description="N-acetyltransferase" evidence="1">
    <location>
        <begin position="1"/>
        <end position="74"/>
    </location>
</feature>
<dbReference type="CDD" id="cd04301">
    <property type="entry name" value="NAT_SF"/>
    <property type="match status" value="1"/>
</dbReference>
<keyword evidence="2" id="KW-0808">Transferase</keyword>
<dbReference type="EC" id="2.3.1.-" evidence="2"/>
<dbReference type="EMBL" id="JBHSLC010000050">
    <property type="protein sequence ID" value="MFC5357828.1"/>
    <property type="molecule type" value="Genomic_DNA"/>
</dbReference>
<dbReference type="Pfam" id="PF00583">
    <property type="entry name" value="Acetyltransf_1"/>
    <property type="match status" value="1"/>
</dbReference>
<reference evidence="3" key="1">
    <citation type="journal article" date="2019" name="Int. J. Syst. Evol. Microbiol.">
        <title>The Global Catalogue of Microorganisms (GCM) 10K type strain sequencing project: providing services to taxonomists for standard genome sequencing and annotation.</title>
        <authorList>
            <consortium name="The Broad Institute Genomics Platform"/>
            <consortium name="The Broad Institute Genome Sequencing Center for Infectious Disease"/>
            <person name="Wu L."/>
            <person name="Ma J."/>
        </authorList>
    </citation>
    <scope>NUCLEOTIDE SEQUENCE [LARGE SCALE GENOMIC DNA]</scope>
    <source>
        <strain evidence="3">CCUG 58760</strain>
    </source>
</reference>
<dbReference type="InterPro" id="IPR016181">
    <property type="entry name" value="Acyl_CoA_acyltransferase"/>
</dbReference>
<sequence>MWQMAVHRDRQGRGFGRQWIETAQRHAADHGIPSLTLTTFRSVPWNEPYYQRLGFVTLDDGQLGHRLGAVLDAEEQAGLPIAQRCAMRKML</sequence>
<dbReference type="GO" id="GO:0016746">
    <property type="term" value="F:acyltransferase activity"/>
    <property type="evidence" value="ECO:0007669"/>
    <property type="project" value="UniProtKB-KW"/>
</dbReference>
<evidence type="ECO:0000259" key="1">
    <source>
        <dbReference type="PROSITE" id="PS51186"/>
    </source>
</evidence>
<dbReference type="InterPro" id="IPR000182">
    <property type="entry name" value="GNAT_dom"/>
</dbReference>
<evidence type="ECO:0000313" key="2">
    <source>
        <dbReference type="EMBL" id="MFC5357828.1"/>
    </source>
</evidence>
<accession>A0ABW0GCI9</accession>
<gene>
    <name evidence="2" type="ORF">ACFPMG_22750</name>
</gene>
<proteinExistence type="predicted"/>
<keyword evidence="2" id="KW-0012">Acyltransferase</keyword>
<keyword evidence="3" id="KW-1185">Reference proteome</keyword>
<dbReference type="Gene3D" id="3.40.630.30">
    <property type="match status" value="1"/>
</dbReference>
<dbReference type="RefSeq" id="WP_376997530.1">
    <property type="nucleotide sequence ID" value="NZ_JBHSLC010000050.1"/>
</dbReference>
<dbReference type="Proteomes" id="UP001596166">
    <property type="component" value="Unassembled WGS sequence"/>
</dbReference>
<dbReference type="PROSITE" id="PS51186">
    <property type="entry name" value="GNAT"/>
    <property type="match status" value="1"/>
</dbReference>
<organism evidence="2 3">
    <name type="scientific">Azospirillum himalayense</name>
    <dbReference type="NCBI Taxonomy" id="654847"/>
    <lineage>
        <taxon>Bacteria</taxon>
        <taxon>Pseudomonadati</taxon>
        <taxon>Pseudomonadota</taxon>
        <taxon>Alphaproteobacteria</taxon>
        <taxon>Rhodospirillales</taxon>
        <taxon>Azospirillaceae</taxon>
        <taxon>Azospirillum</taxon>
    </lineage>
</organism>